<sequence>MEYIPVEKENIPYQFDIALGVDIFTFTVNYNERFDFFTLDLMKDDQVLVQGVKLVYGVPVFAGIEDHRFPVPLIVPIDEAGKETAVTWENFGETVFLAYGEGEGEEDE</sequence>
<keyword evidence="3" id="KW-1185">Reference proteome</keyword>
<gene>
    <name evidence="2" type="ORF">WJ0W_005809</name>
</gene>
<evidence type="ECO:0000313" key="3">
    <source>
        <dbReference type="Proteomes" id="UP001154322"/>
    </source>
</evidence>
<evidence type="ECO:0000313" key="2">
    <source>
        <dbReference type="EMBL" id="CAH8248625.1"/>
    </source>
</evidence>
<reference evidence="2" key="1">
    <citation type="submission" date="2022-06" db="EMBL/GenBank/DDBJ databases">
        <authorList>
            <person name="Dietemann V."/>
            <person name="Ory F."/>
            <person name="Dainat B."/>
            <person name="Oberhansli S."/>
        </authorList>
    </citation>
    <scope>NUCLEOTIDE SEQUENCE</scope>
    <source>
        <strain evidence="2">Ena-SAMPLE-TAB-26-04-2022-14:26:32:270-5432</strain>
    </source>
</reference>
<dbReference type="Pfam" id="PF22479">
    <property type="entry name" value="Pam3_gp18"/>
    <property type="match status" value="1"/>
</dbReference>
<protein>
    <recommendedName>
        <fullName evidence="1">Cyanophage baseplate Pam3 plug gp18 domain-containing protein</fullName>
    </recommendedName>
</protein>
<organism evidence="2 3">
    <name type="scientific">Paenibacillus melissococcoides</name>
    <dbReference type="NCBI Taxonomy" id="2912268"/>
    <lineage>
        <taxon>Bacteria</taxon>
        <taxon>Bacillati</taxon>
        <taxon>Bacillota</taxon>
        <taxon>Bacilli</taxon>
        <taxon>Bacillales</taxon>
        <taxon>Paenibacillaceae</taxon>
        <taxon>Paenibacillus</taxon>
    </lineage>
</organism>
<dbReference type="EMBL" id="CALYLO010000012">
    <property type="protein sequence ID" value="CAH8248625.1"/>
    <property type="molecule type" value="Genomic_DNA"/>
</dbReference>
<dbReference type="InterPro" id="IPR054252">
    <property type="entry name" value="Pam3_gp18"/>
</dbReference>
<accession>A0ABM9G9J3</accession>
<name>A0ABM9G9J3_9BACL</name>
<evidence type="ECO:0000259" key="1">
    <source>
        <dbReference type="Pfam" id="PF22479"/>
    </source>
</evidence>
<dbReference type="RefSeq" id="WP_213430232.1">
    <property type="nucleotide sequence ID" value="NZ_AP031286.1"/>
</dbReference>
<dbReference type="Proteomes" id="UP001154322">
    <property type="component" value="Unassembled WGS sequence"/>
</dbReference>
<proteinExistence type="predicted"/>
<comment type="caution">
    <text evidence="2">The sequence shown here is derived from an EMBL/GenBank/DDBJ whole genome shotgun (WGS) entry which is preliminary data.</text>
</comment>
<feature type="domain" description="Cyanophage baseplate Pam3 plug gp18" evidence="1">
    <location>
        <begin position="1"/>
        <end position="101"/>
    </location>
</feature>